<dbReference type="RefSeq" id="WP_048757400.1">
    <property type="nucleotide sequence ID" value="NZ_CCAZ020000002.1"/>
</dbReference>
<comment type="caution">
    <text evidence="1">The sequence shown here is derived from an EMBL/GenBank/DDBJ whole genome shotgun (WGS) entry which is preliminary data.</text>
</comment>
<dbReference type="OrthoDB" id="7630456at2"/>
<keyword evidence="2" id="KW-1185">Reference proteome</keyword>
<protein>
    <recommendedName>
        <fullName evidence="3">DUF3168 domain-containing protein</fullName>
    </recommendedName>
</protein>
<organism evidence="1 2">
    <name type="scientific">Afipia felis</name>
    <name type="common">Cat scratch disease bacillus</name>
    <dbReference type="NCBI Taxonomy" id="1035"/>
    <lineage>
        <taxon>Bacteria</taxon>
        <taxon>Pseudomonadati</taxon>
        <taxon>Pseudomonadota</taxon>
        <taxon>Alphaproteobacteria</taxon>
        <taxon>Hyphomicrobiales</taxon>
        <taxon>Nitrobacteraceae</taxon>
        <taxon>Afipia</taxon>
    </lineage>
</organism>
<sequence>MPNVSYAVQKAIRARLIDVAAVTALVPATSILDRNERPAPDPSIILGEDQVVDPGTAIDRSLSRVHSTLHVWKKEGGLSGVKAIAAAVRDAIRQGRLSLDAGLQCADCRVSDMRFLRDPDGVTAHGVITVETLVREVA</sequence>
<dbReference type="EMBL" id="CCAZ020000002">
    <property type="protein sequence ID" value="CEG09482.1"/>
    <property type="molecule type" value="Genomic_DNA"/>
</dbReference>
<reference evidence="1 2" key="1">
    <citation type="journal article" date="2014" name="Genome Announc.">
        <title>Genome Sequence of Afipia felis Strain 76713, Isolated in Hospital Water Using an Amoeba Co-Culture Procedure.</title>
        <authorList>
            <person name="Benamar S."/>
            <person name="La Scola B."/>
            <person name="Croce O."/>
        </authorList>
    </citation>
    <scope>NUCLEOTIDE SEQUENCE [LARGE SCALE GENOMIC DNA]</scope>
    <source>
        <strain evidence="1 2">76713</strain>
    </source>
</reference>
<dbReference type="Pfam" id="PF11367">
    <property type="entry name" value="Tail_completion_gp17"/>
    <property type="match status" value="1"/>
</dbReference>
<dbReference type="AlphaFoldDB" id="A0A090MTG2"/>
<evidence type="ECO:0000313" key="1">
    <source>
        <dbReference type="EMBL" id="CEG09482.1"/>
    </source>
</evidence>
<proteinExistence type="predicted"/>
<dbReference type="STRING" id="1035.BN961_02908"/>
<evidence type="ECO:0008006" key="3">
    <source>
        <dbReference type="Google" id="ProtNLM"/>
    </source>
</evidence>
<accession>A0A090MTG2</accession>
<dbReference type="InterPro" id="IPR021508">
    <property type="entry name" value="Gp17-like"/>
</dbReference>
<name>A0A090MTG2_AFIFE</name>
<dbReference type="Gene3D" id="3.30.2000.30">
    <property type="match status" value="1"/>
</dbReference>
<dbReference type="Proteomes" id="UP000035762">
    <property type="component" value="Unassembled WGS sequence"/>
</dbReference>
<dbReference type="InterPro" id="IPR053745">
    <property type="entry name" value="Viral_Tail_Comp_sf"/>
</dbReference>
<gene>
    <name evidence="1" type="ORF">BN961_02908</name>
</gene>
<evidence type="ECO:0000313" key="2">
    <source>
        <dbReference type="Proteomes" id="UP000035762"/>
    </source>
</evidence>